<gene>
    <name evidence="1" type="ORF">CMESO_520</name>
</gene>
<sequence length="314" mass="38221">MVSEKRKEQLFFCCKKFKKHDFLEKIILKLNFKKRIPLIKKKKRLSSKKRLDKFYKFFLKKSNYQNSLIVIHGVQFQPFLCLQEFWKMSSAIVKKKFLLNKKVQQNNLDKKMNLSSDDIFFLKYVEYTTIYHGKVLPISFNLQHKFEKYLFEETADSLKFFLEIDLIKFSISQNQKLISYWLHESFTLKKTKIFWSSYFSSCFKVMIQNQKISDFTNLRREFHLEKLKKNSNIPDWESYWLAENSNTVGDGNLYDNLYSGFFLLSEENLKKSEILIKKVFPFYWRNRNYKQTIHFDSFFKTENINRVGKRVYPR</sequence>
<evidence type="ECO:0000313" key="2">
    <source>
        <dbReference type="Proteomes" id="UP000243348"/>
    </source>
</evidence>
<keyword evidence="1" id="KW-0542">Nucleomorph</keyword>
<proteinExistence type="predicted"/>
<organism evidence="1 2">
    <name type="scientific">Chroomonas mesostigmatica CCMP1168</name>
    <dbReference type="NCBI Taxonomy" id="1195612"/>
    <lineage>
        <taxon>Eukaryota</taxon>
        <taxon>Cryptophyceae</taxon>
        <taxon>Pyrenomonadales</taxon>
        <taxon>Chroomonadaceae</taxon>
        <taxon>Chroomonas</taxon>
    </lineage>
</organism>
<accession>J7G3M4</accession>
<geneLocation type="nucleomorph" evidence="1"/>
<protein>
    <submittedName>
        <fullName evidence="1">Uncharacterized protein</fullName>
    </submittedName>
</protein>
<reference evidence="1 2" key="1">
    <citation type="journal article" date="2012" name="Genome Biol. Evol.">
        <title>Nucleomorph genome sequence of the cryptophyte alga Chroomonas mesostigmatica CCMP1168 reveals lineage-specific gene loss and genome complexity.</title>
        <authorList>
            <person name="Moore C.E."/>
            <person name="Curtis B."/>
            <person name="Mills T."/>
            <person name="Tanifuji G."/>
            <person name="Archibald J.M."/>
        </authorList>
    </citation>
    <scope>NUCLEOTIDE SEQUENCE [LARGE SCALE GENOMIC DNA]</scope>
    <source>
        <strain evidence="1 2">CCMP1168</strain>
    </source>
</reference>
<name>J7G3M4_9CRYP</name>
<dbReference type="AlphaFoldDB" id="J7G3M4"/>
<dbReference type="Proteomes" id="UP000243348">
    <property type="component" value="Nucleomorph 3"/>
</dbReference>
<evidence type="ECO:0000313" key="1">
    <source>
        <dbReference type="EMBL" id="AFP65664.1"/>
    </source>
</evidence>
<dbReference type="EMBL" id="CP003682">
    <property type="protein sequence ID" value="AFP65664.1"/>
    <property type="molecule type" value="Genomic_DNA"/>
</dbReference>